<gene>
    <name evidence="2" type="ORF">DEW08_15895</name>
</gene>
<dbReference type="AlphaFoldDB" id="A0A2S2CSN0"/>
<feature type="transmembrane region" description="Helical" evidence="1">
    <location>
        <begin position="211"/>
        <end position="231"/>
    </location>
</feature>
<name>A0A2S2CSN0_9PROT</name>
<evidence type="ECO:0000256" key="1">
    <source>
        <dbReference type="SAM" id="Phobius"/>
    </source>
</evidence>
<keyword evidence="1" id="KW-0472">Membrane</keyword>
<feature type="transmembrane region" description="Helical" evidence="1">
    <location>
        <begin position="187"/>
        <end position="204"/>
    </location>
</feature>
<sequence length="357" mass="36748">MAAGQRPGSATAPLVLGETLTLTLGGAALNGQPCSTVATTLNGQSLVLVVNGQTIPGAGAVFECSAAGELLGSASTSIAGNDDAAQQRRTAWQNAFDGFFSLGKVVPVKAAFGPATGGISTAVQTVHVKGAGGRDLMAAAVWAVAIAALFIAGFLTRFGRDPMPKPVEGVPLPAGYSRPYSLSRFQLLWWSAIVIACYAGIVTVTGSMNTVTTGTMALMGIVGGTSVLAAFQDNRPSPDDDRRAAFITQYLAAAQASPPDSGAMKTALAEIYPSSQGWLSDLVSDAHGYSIHRFQLLVWTIVLGLTFLYEVTRTLGMPELSTELLALTGISNGTYFGFKVQEQQVATPPQGAAAGGT</sequence>
<keyword evidence="1" id="KW-1133">Transmembrane helix</keyword>
<feature type="transmembrane region" description="Helical" evidence="1">
    <location>
        <begin position="291"/>
        <end position="309"/>
    </location>
</feature>
<evidence type="ECO:0000313" key="3">
    <source>
        <dbReference type="Proteomes" id="UP000245629"/>
    </source>
</evidence>
<proteinExistence type="predicted"/>
<keyword evidence="1" id="KW-0812">Transmembrane</keyword>
<feature type="transmembrane region" description="Helical" evidence="1">
    <location>
        <begin position="136"/>
        <end position="155"/>
    </location>
</feature>
<organism evidence="2 3">
    <name type="scientific">Azospirillum thermophilum</name>
    <dbReference type="NCBI Taxonomy" id="2202148"/>
    <lineage>
        <taxon>Bacteria</taxon>
        <taxon>Pseudomonadati</taxon>
        <taxon>Pseudomonadota</taxon>
        <taxon>Alphaproteobacteria</taxon>
        <taxon>Rhodospirillales</taxon>
        <taxon>Azospirillaceae</taxon>
        <taxon>Azospirillum</taxon>
    </lineage>
</organism>
<keyword evidence="3" id="KW-1185">Reference proteome</keyword>
<evidence type="ECO:0000313" key="2">
    <source>
        <dbReference type="EMBL" id="AWK87502.1"/>
    </source>
</evidence>
<protein>
    <submittedName>
        <fullName evidence="2">Uncharacterized protein</fullName>
    </submittedName>
</protein>
<dbReference type="KEGG" id="azz:DEW08_15895"/>
<dbReference type="EMBL" id="CP029353">
    <property type="protein sequence ID" value="AWK87502.1"/>
    <property type="molecule type" value="Genomic_DNA"/>
</dbReference>
<dbReference type="Proteomes" id="UP000245629">
    <property type="component" value="Chromosome 2"/>
</dbReference>
<reference evidence="3" key="1">
    <citation type="submission" date="2018-05" db="EMBL/GenBank/DDBJ databases">
        <title>Azospirillum thermophila sp. nov., a novel isolated from hot spring.</title>
        <authorList>
            <person name="Zhao Z."/>
        </authorList>
    </citation>
    <scope>NUCLEOTIDE SEQUENCE [LARGE SCALE GENOMIC DNA]</scope>
    <source>
        <strain evidence="3">CFH 70021</strain>
    </source>
</reference>
<accession>A0A2S2CSN0</accession>